<dbReference type="OrthoDB" id="105169at2759"/>
<dbReference type="AlphaFoldDB" id="A0A9W6XXJ6"/>
<proteinExistence type="predicted"/>
<dbReference type="PANTHER" id="PTHR34615:SF1">
    <property type="entry name" value="PX DOMAIN-CONTAINING PROTEIN"/>
    <property type="match status" value="1"/>
</dbReference>
<dbReference type="EMBL" id="BSXT01002173">
    <property type="protein sequence ID" value="GMF47621.1"/>
    <property type="molecule type" value="Genomic_DNA"/>
</dbReference>
<comment type="caution">
    <text evidence="1">The sequence shown here is derived from an EMBL/GenBank/DDBJ whole genome shotgun (WGS) entry which is preliminary data.</text>
</comment>
<sequence length="368" mass="41595">MDGFRWLGVSSRNSLSDYPLRAAPTRTLSGSQGPLDINVIRRSLNVLSTLLISFPLLARNEKATSIHYKLLEVALLLVRYDDTRRGKNDNTLVHDEVFINIQVTKIDVHVCTPLVRASIDLKRGVLQDGYPDSNCQKAFRFNGDGIRELSVLLRVPSVVITDHRDRVCGIEALCIMLNRLAFPRRYFDMIDRFGRSKSALSRIFMHMMDLIYATFSDTIYMAESVLEDRFKDYCDVVYEKGAPLDSIFDFIDGTKVAICRPYLCPRRPRCSPRENLQRQCYSGYKRVSVTVVTSAFIVSTIRELLPLTVYACISGGQLKVGDKFRRCCTLASFLTTCVTVRKCLVAASSTETQPTEYNVSSSVGIKEM</sequence>
<evidence type="ECO:0000313" key="1">
    <source>
        <dbReference type="EMBL" id="GMF47621.1"/>
    </source>
</evidence>
<evidence type="ECO:0000313" key="2">
    <source>
        <dbReference type="Proteomes" id="UP001165121"/>
    </source>
</evidence>
<reference evidence="1" key="1">
    <citation type="submission" date="2023-04" db="EMBL/GenBank/DDBJ databases">
        <title>Phytophthora fragariaefolia NBRC 109709.</title>
        <authorList>
            <person name="Ichikawa N."/>
            <person name="Sato H."/>
            <person name="Tonouchi N."/>
        </authorList>
    </citation>
    <scope>NUCLEOTIDE SEQUENCE</scope>
    <source>
        <strain evidence="1">NBRC 109709</strain>
    </source>
</reference>
<dbReference type="Proteomes" id="UP001165121">
    <property type="component" value="Unassembled WGS sequence"/>
</dbReference>
<organism evidence="1 2">
    <name type="scientific">Phytophthora fragariaefolia</name>
    <dbReference type="NCBI Taxonomy" id="1490495"/>
    <lineage>
        <taxon>Eukaryota</taxon>
        <taxon>Sar</taxon>
        <taxon>Stramenopiles</taxon>
        <taxon>Oomycota</taxon>
        <taxon>Peronosporomycetes</taxon>
        <taxon>Peronosporales</taxon>
        <taxon>Peronosporaceae</taxon>
        <taxon>Phytophthora</taxon>
    </lineage>
</organism>
<gene>
    <name evidence="1" type="ORF">Pfra01_001807200</name>
</gene>
<keyword evidence="2" id="KW-1185">Reference proteome</keyword>
<accession>A0A9W6XXJ6</accession>
<name>A0A9W6XXJ6_9STRA</name>
<dbReference type="PANTHER" id="PTHR34615">
    <property type="entry name" value="PX DOMAIN-CONTAINING PROTEIN"/>
    <property type="match status" value="1"/>
</dbReference>
<protein>
    <submittedName>
        <fullName evidence="1">Unnamed protein product</fullName>
    </submittedName>
</protein>